<evidence type="ECO:0000259" key="1">
    <source>
        <dbReference type="Pfam" id="PF03466"/>
    </source>
</evidence>
<accession>A0A158BTH1</accession>
<dbReference type="EMBL" id="FCOB02000016">
    <property type="protein sequence ID" value="SAK72557.1"/>
    <property type="molecule type" value="Genomic_DNA"/>
</dbReference>
<evidence type="ECO:0000313" key="2">
    <source>
        <dbReference type="EMBL" id="SAK72557.1"/>
    </source>
</evidence>
<gene>
    <name evidence="2" type="ORF">AWB83_03540</name>
</gene>
<reference evidence="2" key="1">
    <citation type="submission" date="2016-01" db="EMBL/GenBank/DDBJ databases">
        <authorList>
            <person name="Peeters C."/>
        </authorList>
    </citation>
    <scope>NUCLEOTIDE SEQUENCE [LARGE SCALE GENOMIC DNA]</scope>
    <source>
        <strain evidence="2">LMG 29326</strain>
    </source>
</reference>
<name>A0A158BTH1_9BURK</name>
<organism evidence="2 3">
    <name type="scientific">Caballeronia ptereochthonis</name>
    <dbReference type="NCBI Taxonomy" id="1777144"/>
    <lineage>
        <taxon>Bacteria</taxon>
        <taxon>Pseudomonadati</taxon>
        <taxon>Pseudomonadota</taxon>
        <taxon>Betaproteobacteria</taxon>
        <taxon>Burkholderiales</taxon>
        <taxon>Burkholderiaceae</taxon>
        <taxon>Caballeronia</taxon>
    </lineage>
</organism>
<dbReference type="InterPro" id="IPR005119">
    <property type="entry name" value="LysR_subst-bd"/>
</dbReference>
<feature type="domain" description="LysR substrate-binding" evidence="1">
    <location>
        <begin position="9"/>
        <end position="78"/>
    </location>
</feature>
<dbReference type="Gene3D" id="3.40.190.10">
    <property type="entry name" value="Periplasmic binding protein-like II"/>
    <property type="match status" value="2"/>
</dbReference>
<dbReference type="STRING" id="1777144.AWB83_03540"/>
<proteinExistence type="predicted"/>
<sequence length="89" mass="10070">MQADYAQFIDQTHTIVALVRAGIGVASVPASARELCFEEVVFRPLWTQDAHADIDLAWSEERTNPAVENVRRFAIENFARIAKRPSRKT</sequence>
<dbReference type="RefSeq" id="WP_244197783.1">
    <property type="nucleotide sequence ID" value="NZ_FCOB02000016.1"/>
</dbReference>
<dbReference type="Proteomes" id="UP000054978">
    <property type="component" value="Unassembled WGS sequence"/>
</dbReference>
<dbReference type="AlphaFoldDB" id="A0A158BTH1"/>
<comment type="caution">
    <text evidence="2">The sequence shown here is derived from an EMBL/GenBank/DDBJ whole genome shotgun (WGS) entry which is preliminary data.</text>
</comment>
<protein>
    <submittedName>
        <fullName evidence="2">LysR family transcriptional regulator</fullName>
    </submittedName>
</protein>
<evidence type="ECO:0000313" key="3">
    <source>
        <dbReference type="Proteomes" id="UP000054978"/>
    </source>
</evidence>
<dbReference type="Pfam" id="PF03466">
    <property type="entry name" value="LysR_substrate"/>
    <property type="match status" value="1"/>
</dbReference>
<dbReference type="SUPFAM" id="SSF53850">
    <property type="entry name" value="Periplasmic binding protein-like II"/>
    <property type="match status" value="1"/>
</dbReference>
<keyword evidence="3" id="KW-1185">Reference proteome</keyword>